<feature type="compositionally biased region" description="Basic and acidic residues" evidence="1">
    <location>
        <begin position="360"/>
        <end position="370"/>
    </location>
</feature>
<dbReference type="RefSeq" id="WP_126472283.1">
    <property type="nucleotide sequence ID" value="NZ_RXOE01000005.1"/>
</dbReference>
<feature type="domain" description="Large polyvalent protein-associated" evidence="2">
    <location>
        <begin position="52"/>
        <end position="131"/>
    </location>
</feature>
<feature type="region of interest" description="Disordered" evidence="1">
    <location>
        <begin position="138"/>
        <end position="164"/>
    </location>
</feature>
<dbReference type="AlphaFoldDB" id="A0A431TJU9"/>
<dbReference type="EMBL" id="RXOE01000005">
    <property type="protein sequence ID" value="RTQ33035.1"/>
    <property type="molecule type" value="Genomic_DNA"/>
</dbReference>
<evidence type="ECO:0000256" key="1">
    <source>
        <dbReference type="SAM" id="MobiDB-lite"/>
    </source>
</evidence>
<evidence type="ECO:0000313" key="3">
    <source>
        <dbReference type="EMBL" id="RTQ33035.1"/>
    </source>
</evidence>
<organism evidence="3 4">
    <name type="scientific">Variovorax gossypii</name>
    <dbReference type="NCBI Taxonomy" id="1679495"/>
    <lineage>
        <taxon>Bacteria</taxon>
        <taxon>Pseudomonadati</taxon>
        <taxon>Pseudomonadota</taxon>
        <taxon>Betaproteobacteria</taxon>
        <taxon>Burkholderiales</taxon>
        <taxon>Comamonadaceae</taxon>
        <taxon>Variovorax</taxon>
    </lineage>
</organism>
<accession>A0A431TJU9</accession>
<feature type="region of interest" description="Disordered" evidence="1">
    <location>
        <begin position="341"/>
        <end position="370"/>
    </location>
</feature>
<dbReference type="Proteomes" id="UP000267418">
    <property type="component" value="Unassembled WGS sequence"/>
</dbReference>
<name>A0A431TJU9_9BURK</name>
<protein>
    <recommendedName>
        <fullName evidence="2">Large polyvalent protein-associated domain-containing protein</fullName>
    </recommendedName>
</protein>
<keyword evidence="4" id="KW-1185">Reference proteome</keyword>
<proteinExistence type="predicted"/>
<dbReference type="InterPro" id="IPR040677">
    <property type="entry name" value="LPD7"/>
</dbReference>
<dbReference type="OrthoDB" id="7235451at2"/>
<feature type="compositionally biased region" description="Basic and acidic residues" evidence="1">
    <location>
        <begin position="341"/>
        <end position="351"/>
    </location>
</feature>
<gene>
    <name evidence="3" type="ORF">EJP69_20320</name>
</gene>
<dbReference type="Pfam" id="PF18821">
    <property type="entry name" value="LPD7"/>
    <property type="match status" value="1"/>
</dbReference>
<reference evidence="3 4" key="1">
    <citation type="submission" date="2018-12" db="EMBL/GenBank/DDBJ databases">
        <title>The genome of Variovorax gossypii DSM 100435.</title>
        <authorList>
            <person name="Gao J."/>
            <person name="Sun J."/>
        </authorList>
    </citation>
    <scope>NUCLEOTIDE SEQUENCE [LARGE SCALE GENOMIC DNA]</scope>
    <source>
        <strain evidence="3 4">DSM 100435</strain>
    </source>
</reference>
<sequence length="370" mass="41439">MSKDHSSDKAASGAEDTDSQDFAGEAEGSAPPAGRGRHKVPDTVERLYLRIDDRYFFPDRTLAFIDDGNRIRVRTENRAALQGVVAIAQARGWRVLKLKGTESFRQGMWREATLHGIEVHGYKPTPAEILQVQRALKGLQPSQEPERKPTPQAVSVPGSNGSSRHRIQGMLMAAAAAPYRFDPSARMSFYVQLRTEGGDRTIWGADLERALVESASQPRIGDQVVLTQHGTHPVNVRVATHNEHGEMVGEKKVVAQRTRWSIETPDHLRAIERSAQQVRSGELQADAIPAEHPELHAAAQCLRLAEQYARRLTSDQGGQQRLMELIRERMADALAQGRSIHLPDRRPDHVPQHVRQRTARNHEEPSHERF</sequence>
<evidence type="ECO:0000313" key="4">
    <source>
        <dbReference type="Proteomes" id="UP000267418"/>
    </source>
</evidence>
<evidence type="ECO:0000259" key="2">
    <source>
        <dbReference type="Pfam" id="PF18821"/>
    </source>
</evidence>
<feature type="compositionally biased region" description="Low complexity" evidence="1">
    <location>
        <begin position="23"/>
        <end position="34"/>
    </location>
</feature>
<comment type="caution">
    <text evidence="3">The sequence shown here is derived from an EMBL/GenBank/DDBJ whole genome shotgun (WGS) entry which is preliminary data.</text>
</comment>
<feature type="region of interest" description="Disordered" evidence="1">
    <location>
        <begin position="1"/>
        <end position="39"/>
    </location>
</feature>